<organism evidence="2 3">
    <name type="scientific">Cytospora chrysosperma</name>
    <name type="common">Cytospora canker fungus</name>
    <name type="synonym">Sphaeria chrysosperma</name>
    <dbReference type="NCBI Taxonomy" id="252740"/>
    <lineage>
        <taxon>Eukaryota</taxon>
        <taxon>Fungi</taxon>
        <taxon>Dikarya</taxon>
        <taxon>Ascomycota</taxon>
        <taxon>Pezizomycotina</taxon>
        <taxon>Sordariomycetes</taxon>
        <taxon>Sordariomycetidae</taxon>
        <taxon>Diaporthales</taxon>
        <taxon>Cytosporaceae</taxon>
        <taxon>Cytospora</taxon>
    </lineage>
</organism>
<evidence type="ECO:0000256" key="1">
    <source>
        <dbReference type="SAM" id="MobiDB-lite"/>
    </source>
</evidence>
<evidence type="ECO:0000313" key="3">
    <source>
        <dbReference type="Proteomes" id="UP000284375"/>
    </source>
</evidence>
<dbReference type="Proteomes" id="UP000284375">
    <property type="component" value="Unassembled WGS sequence"/>
</dbReference>
<sequence length="489" mass="54262">MSEDAKCAHASVQDPLWHSPQPVTYAFFEELQKQKKCVHDLVSAGDGAPRARVFKPKDQHCGIWKASEENNEHRRCSASFGDAGTTASVSCFGNLIQMNQFLGAGQSGMFAMDDSSVPEPYYVCERAEQLDSMAKVSDDYQYTHSGLRLRDDDLYPKDFPWVAPKVKWVNWRWPRYEWETARNPNLKVISQWLVHNDVVLHQLVLENYEKEPIKGINIQPGLTDDIHIRDQNHLDSRACECPIGTHESTFPAPHNYGRVTIYALRDPGQLETATSTEPPEGDKDTRSAKNAQSVAAVVALFVNGSGVQLDFDDSLLEYNIDPVANDVPGTLEFIMAYKLIVVPEHNTMGWKDFLFDAQSINVNELLRLETGKLWGHSHQTSTSLLDLGLSKVCLGHTSGAQEPNEATSSGPSSDKANSAHKPPTESAGPDELAEYLVWRHLEFILSVCAIPIKPPRLWTEAEDTSAAGDRLVALTCGDMSGHRVCTSAS</sequence>
<gene>
    <name evidence="2" type="ORF">VSDG_00586</name>
</gene>
<dbReference type="EMBL" id="LJZO01000001">
    <property type="protein sequence ID" value="ROW05084.1"/>
    <property type="molecule type" value="Genomic_DNA"/>
</dbReference>
<dbReference type="AlphaFoldDB" id="A0A423WP66"/>
<evidence type="ECO:0000313" key="2">
    <source>
        <dbReference type="EMBL" id="ROW05084.1"/>
    </source>
</evidence>
<accession>A0A423WP66</accession>
<protein>
    <submittedName>
        <fullName evidence="2">Uncharacterized protein</fullName>
    </submittedName>
</protein>
<dbReference type="STRING" id="252740.A0A423WP66"/>
<name>A0A423WP66_CYTCH</name>
<proteinExistence type="predicted"/>
<keyword evidence="3" id="KW-1185">Reference proteome</keyword>
<feature type="compositionally biased region" description="Polar residues" evidence="1">
    <location>
        <begin position="398"/>
        <end position="416"/>
    </location>
</feature>
<comment type="caution">
    <text evidence="2">The sequence shown here is derived from an EMBL/GenBank/DDBJ whole genome shotgun (WGS) entry which is preliminary data.</text>
</comment>
<feature type="region of interest" description="Disordered" evidence="1">
    <location>
        <begin position="398"/>
        <end position="428"/>
    </location>
</feature>
<dbReference type="OrthoDB" id="5361176at2759"/>
<reference evidence="2 3" key="1">
    <citation type="submission" date="2015-09" db="EMBL/GenBank/DDBJ databases">
        <title>Host preference determinants of Valsa canker pathogens revealed by comparative genomics.</title>
        <authorList>
            <person name="Yin Z."/>
            <person name="Huang L."/>
        </authorList>
    </citation>
    <scope>NUCLEOTIDE SEQUENCE [LARGE SCALE GENOMIC DNA]</scope>
    <source>
        <strain evidence="2 3">YSFL</strain>
    </source>
</reference>